<dbReference type="AlphaFoldDB" id="A0A409VRI4"/>
<accession>A0A409VRI4</accession>
<gene>
    <name evidence="2" type="ORF">CVT26_001721</name>
</gene>
<protein>
    <recommendedName>
        <fullName evidence="1">F-box domain-containing protein</fullName>
    </recommendedName>
</protein>
<organism evidence="2 3">
    <name type="scientific">Gymnopilus dilepis</name>
    <dbReference type="NCBI Taxonomy" id="231916"/>
    <lineage>
        <taxon>Eukaryota</taxon>
        <taxon>Fungi</taxon>
        <taxon>Dikarya</taxon>
        <taxon>Basidiomycota</taxon>
        <taxon>Agaricomycotina</taxon>
        <taxon>Agaricomycetes</taxon>
        <taxon>Agaricomycetidae</taxon>
        <taxon>Agaricales</taxon>
        <taxon>Agaricineae</taxon>
        <taxon>Hymenogastraceae</taxon>
        <taxon>Gymnopilus</taxon>
    </lineage>
</organism>
<keyword evidence="3" id="KW-1185">Reference proteome</keyword>
<name>A0A409VRI4_9AGAR</name>
<sequence>MASFTELPTELLLEVASYLDSNDFTPYVSLALACRCFYDVFMIWIQEEQIRHFSQMLETTRLRITERTGIEVQNMAEGNTISRRTAVADPFRTSIGKLRFAVGGTEKELQSVLGVICRARYLEEVQLDLGYSCSQRRVARAIKVCIAQPSLRLKVLGAVPDFQTGPFRCESDMKYRASVHNSRFLVPDEDLVRPVAKVKARKAPPFKSFFASLTRPFSKNRIQPDSGNGTIDSLGDYVLPSPSGPDLATLVVPKFRFKHLPLPQFSVLSAHSDSLFLPSIYPVTLHALNNSPIHTLSLSNLKLTTSDWSGILPAITMRFLRSLSIGEDVTIQFLDLSTFLGRHKLIQNLDLACNHPIGYEKFSQKKNFLPRLASITGNSDYLAIFLKYKRAGYFPCLQTISIVDEKLSQEALYDQLFATGFLHDMSLRLDHSSYLALIAWLLDDVMRQQSLPLTGVSSLSAAVFRNVDFETYLDETTKGRLNHWAVNNSLLVEESVRRRSGPPLLHDYLEKSEALICSAGPKLKGVIYCLIDE</sequence>
<dbReference type="PROSITE" id="PS50181">
    <property type="entry name" value="FBOX"/>
    <property type="match status" value="1"/>
</dbReference>
<dbReference type="OrthoDB" id="3071324at2759"/>
<evidence type="ECO:0000313" key="2">
    <source>
        <dbReference type="EMBL" id="PPQ68806.1"/>
    </source>
</evidence>
<dbReference type="Proteomes" id="UP000284706">
    <property type="component" value="Unassembled WGS sequence"/>
</dbReference>
<reference evidence="2 3" key="1">
    <citation type="journal article" date="2018" name="Evol. Lett.">
        <title>Horizontal gene cluster transfer increased hallucinogenic mushroom diversity.</title>
        <authorList>
            <person name="Reynolds H.T."/>
            <person name="Vijayakumar V."/>
            <person name="Gluck-Thaler E."/>
            <person name="Korotkin H.B."/>
            <person name="Matheny P.B."/>
            <person name="Slot J.C."/>
        </authorList>
    </citation>
    <scope>NUCLEOTIDE SEQUENCE [LARGE SCALE GENOMIC DNA]</scope>
    <source>
        <strain evidence="2 3">SRW20</strain>
    </source>
</reference>
<comment type="caution">
    <text evidence="2">The sequence shown here is derived from an EMBL/GenBank/DDBJ whole genome shotgun (WGS) entry which is preliminary data.</text>
</comment>
<dbReference type="InParanoid" id="A0A409VRI4"/>
<dbReference type="EMBL" id="NHYE01005587">
    <property type="protein sequence ID" value="PPQ68806.1"/>
    <property type="molecule type" value="Genomic_DNA"/>
</dbReference>
<evidence type="ECO:0000259" key="1">
    <source>
        <dbReference type="PROSITE" id="PS50181"/>
    </source>
</evidence>
<dbReference type="InterPro" id="IPR036047">
    <property type="entry name" value="F-box-like_dom_sf"/>
</dbReference>
<dbReference type="InterPro" id="IPR001810">
    <property type="entry name" value="F-box_dom"/>
</dbReference>
<proteinExistence type="predicted"/>
<dbReference type="SUPFAM" id="SSF81383">
    <property type="entry name" value="F-box domain"/>
    <property type="match status" value="1"/>
</dbReference>
<dbReference type="CDD" id="cd09917">
    <property type="entry name" value="F-box_SF"/>
    <property type="match status" value="1"/>
</dbReference>
<feature type="domain" description="F-box" evidence="1">
    <location>
        <begin position="1"/>
        <end position="53"/>
    </location>
</feature>
<evidence type="ECO:0000313" key="3">
    <source>
        <dbReference type="Proteomes" id="UP000284706"/>
    </source>
</evidence>